<organism evidence="11 12">
    <name type="scientific">Camellia sinensis</name>
    <name type="common">Tea plant</name>
    <name type="synonym">Thea sinensis</name>
    <dbReference type="NCBI Taxonomy" id="4442"/>
    <lineage>
        <taxon>Eukaryota</taxon>
        <taxon>Viridiplantae</taxon>
        <taxon>Streptophyta</taxon>
        <taxon>Embryophyta</taxon>
        <taxon>Tracheophyta</taxon>
        <taxon>Spermatophyta</taxon>
        <taxon>Magnoliopsida</taxon>
        <taxon>eudicotyledons</taxon>
        <taxon>Gunneridae</taxon>
        <taxon>Pentapetalae</taxon>
        <taxon>asterids</taxon>
        <taxon>Ericales</taxon>
        <taxon>Theaceae</taxon>
        <taxon>Camellia</taxon>
    </lineage>
</organism>
<dbReference type="Pfam" id="PF00560">
    <property type="entry name" value="LRR_1"/>
    <property type="match status" value="2"/>
</dbReference>
<evidence type="ECO:0000313" key="12">
    <source>
        <dbReference type="Proteomes" id="UP000593564"/>
    </source>
</evidence>
<keyword evidence="7" id="KW-1133">Transmembrane helix</keyword>
<reference evidence="12" key="1">
    <citation type="journal article" date="2020" name="Nat. Commun.">
        <title>Genome assembly of wild tea tree DASZ reveals pedigree and selection history of tea varieties.</title>
        <authorList>
            <person name="Zhang W."/>
            <person name="Zhang Y."/>
            <person name="Qiu H."/>
            <person name="Guo Y."/>
            <person name="Wan H."/>
            <person name="Zhang X."/>
            <person name="Scossa F."/>
            <person name="Alseekh S."/>
            <person name="Zhang Q."/>
            <person name="Wang P."/>
            <person name="Xu L."/>
            <person name="Schmidt M.H."/>
            <person name="Jia X."/>
            <person name="Li D."/>
            <person name="Zhu A."/>
            <person name="Guo F."/>
            <person name="Chen W."/>
            <person name="Ni D."/>
            <person name="Usadel B."/>
            <person name="Fernie A.R."/>
            <person name="Wen W."/>
        </authorList>
    </citation>
    <scope>NUCLEOTIDE SEQUENCE [LARGE SCALE GENOMIC DNA]</scope>
    <source>
        <strain evidence="12">cv. G240</strain>
    </source>
</reference>
<evidence type="ECO:0000256" key="1">
    <source>
        <dbReference type="ARBA" id="ARBA00004251"/>
    </source>
</evidence>
<keyword evidence="6" id="KW-0677">Repeat</keyword>
<evidence type="ECO:0000256" key="7">
    <source>
        <dbReference type="ARBA" id="ARBA00022989"/>
    </source>
</evidence>
<evidence type="ECO:0000256" key="9">
    <source>
        <dbReference type="ARBA" id="ARBA00023170"/>
    </source>
</evidence>
<dbReference type="PRINTS" id="PR00019">
    <property type="entry name" value="LEURICHRPT"/>
</dbReference>
<dbReference type="GO" id="GO:0005886">
    <property type="term" value="C:plasma membrane"/>
    <property type="evidence" value="ECO:0007669"/>
    <property type="project" value="UniProtKB-SubCell"/>
</dbReference>
<sequence>MVEKGASVKIGAKIPSSLANLTELESLDLSRNQLSGEILPQLSQLTFLESLNVSHNHLTGPVPQGKEFDTFENNSYIGNSGLCGKPLLNLCGKSEASTPPPIVDAPAWGASLLQFGLDFVSRF</sequence>
<dbReference type="AlphaFoldDB" id="A0A7J7HB60"/>
<dbReference type="SUPFAM" id="SSF52058">
    <property type="entry name" value="L domain-like"/>
    <property type="match status" value="1"/>
</dbReference>
<dbReference type="EMBL" id="JACBKZ010000005">
    <property type="protein sequence ID" value="KAF5949777.1"/>
    <property type="molecule type" value="Genomic_DNA"/>
</dbReference>
<dbReference type="InterPro" id="IPR032675">
    <property type="entry name" value="LRR_dom_sf"/>
</dbReference>
<dbReference type="PANTHER" id="PTHR27004:SF447">
    <property type="entry name" value="RECEPTOR LIKE PROTEIN 30-LIKE"/>
    <property type="match status" value="1"/>
</dbReference>
<keyword evidence="4" id="KW-0433">Leucine-rich repeat</keyword>
<evidence type="ECO:0000256" key="3">
    <source>
        <dbReference type="ARBA" id="ARBA00022475"/>
    </source>
</evidence>
<evidence type="ECO:0000256" key="5">
    <source>
        <dbReference type="ARBA" id="ARBA00022692"/>
    </source>
</evidence>
<keyword evidence="3" id="KW-1003">Cell membrane</keyword>
<evidence type="ECO:0000313" key="11">
    <source>
        <dbReference type="EMBL" id="KAF5949777.1"/>
    </source>
</evidence>
<evidence type="ECO:0000256" key="8">
    <source>
        <dbReference type="ARBA" id="ARBA00023136"/>
    </source>
</evidence>
<keyword evidence="5" id="KW-0812">Transmembrane</keyword>
<evidence type="ECO:0000256" key="10">
    <source>
        <dbReference type="ARBA" id="ARBA00023180"/>
    </source>
</evidence>
<keyword evidence="10" id="KW-0325">Glycoprotein</keyword>
<proteinExistence type="inferred from homology"/>
<evidence type="ECO:0000256" key="4">
    <source>
        <dbReference type="ARBA" id="ARBA00022614"/>
    </source>
</evidence>
<keyword evidence="9" id="KW-0675">Receptor</keyword>
<protein>
    <submittedName>
        <fullName evidence="11">Uncharacterized protein</fullName>
    </submittedName>
</protein>
<reference evidence="11 12" key="2">
    <citation type="submission" date="2020-07" db="EMBL/GenBank/DDBJ databases">
        <title>Genome assembly of wild tea tree DASZ reveals pedigree and selection history of tea varieties.</title>
        <authorList>
            <person name="Zhang W."/>
        </authorList>
    </citation>
    <scope>NUCLEOTIDE SEQUENCE [LARGE SCALE GENOMIC DNA]</scope>
    <source>
        <strain evidence="12">cv. G240</strain>
        <tissue evidence="11">Leaf</tissue>
    </source>
</reference>
<comment type="subcellular location">
    <subcellularLocation>
        <location evidence="1">Cell membrane</location>
        <topology evidence="1">Single-pass type I membrane protein</topology>
    </subcellularLocation>
</comment>
<keyword evidence="8" id="KW-0472">Membrane</keyword>
<comment type="similarity">
    <text evidence="2">Belongs to the RLP family.</text>
</comment>
<name>A0A7J7HB60_CAMSI</name>
<dbReference type="Proteomes" id="UP000593564">
    <property type="component" value="Unassembled WGS sequence"/>
</dbReference>
<dbReference type="InterPro" id="IPR001611">
    <property type="entry name" value="Leu-rich_rpt"/>
</dbReference>
<dbReference type="PANTHER" id="PTHR27004">
    <property type="entry name" value="RECEPTOR-LIKE PROTEIN 12 ISOFORM X1"/>
    <property type="match status" value="1"/>
</dbReference>
<gene>
    <name evidence="11" type="ORF">HYC85_011770</name>
</gene>
<dbReference type="Gene3D" id="3.80.10.10">
    <property type="entry name" value="Ribonuclease Inhibitor"/>
    <property type="match status" value="1"/>
</dbReference>
<evidence type="ECO:0000256" key="2">
    <source>
        <dbReference type="ARBA" id="ARBA00009592"/>
    </source>
</evidence>
<comment type="caution">
    <text evidence="11">The sequence shown here is derived from an EMBL/GenBank/DDBJ whole genome shotgun (WGS) entry which is preliminary data.</text>
</comment>
<keyword evidence="12" id="KW-1185">Reference proteome</keyword>
<evidence type="ECO:0000256" key="6">
    <source>
        <dbReference type="ARBA" id="ARBA00022737"/>
    </source>
</evidence>
<accession>A0A7J7HB60</accession>